<evidence type="ECO:0000256" key="2">
    <source>
        <dbReference type="ARBA" id="ARBA00009347"/>
    </source>
</evidence>
<accession>A0A061AF04</accession>
<dbReference type="InterPro" id="IPR009100">
    <property type="entry name" value="AcylCoA_DH/oxidase_NM_dom_sf"/>
</dbReference>
<dbReference type="OrthoDB" id="10251155at2759"/>
<dbReference type="Pfam" id="PF00441">
    <property type="entry name" value="Acyl-CoA_dh_1"/>
    <property type="match status" value="1"/>
</dbReference>
<evidence type="ECO:0000259" key="7">
    <source>
        <dbReference type="Pfam" id="PF00441"/>
    </source>
</evidence>
<gene>
    <name evidence="10" type="ORF">RHTO0S_01e15456g</name>
</gene>
<dbReference type="InterPro" id="IPR006091">
    <property type="entry name" value="Acyl-CoA_Oxase/DH_mid-dom"/>
</dbReference>
<evidence type="ECO:0000259" key="8">
    <source>
        <dbReference type="Pfam" id="PF02770"/>
    </source>
</evidence>
<dbReference type="InterPro" id="IPR006089">
    <property type="entry name" value="Acyl-CoA_DH_CS"/>
</dbReference>
<dbReference type="EMBL" id="LK052936">
    <property type="protein sequence ID" value="CDR36155.1"/>
    <property type="molecule type" value="Genomic_DNA"/>
</dbReference>
<keyword evidence="3 5" id="KW-0285">Flavoprotein</keyword>
<feature type="domain" description="Adaptive response protein AidB N-terminal" evidence="9">
    <location>
        <begin position="18"/>
        <end position="168"/>
    </location>
</feature>
<feature type="domain" description="Acyl-CoA dehydrogenase/oxidase C-terminal" evidence="7">
    <location>
        <begin position="292"/>
        <end position="451"/>
    </location>
</feature>
<dbReference type="Pfam" id="PF02770">
    <property type="entry name" value="Acyl-CoA_dh_M"/>
    <property type="match status" value="1"/>
</dbReference>
<dbReference type="GO" id="GO:0003995">
    <property type="term" value="F:acyl-CoA dehydrogenase activity"/>
    <property type="evidence" value="ECO:0007669"/>
    <property type="project" value="InterPro"/>
</dbReference>
<organism evidence="10">
    <name type="scientific">Rhodotorula toruloides</name>
    <name type="common">Yeast</name>
    <name type="synonym">Rhodosporidium toruloides</name>
    <dbReference type="NCBI Taxonomy" id="5286"/>
    <lineage>
        <taxon>Eukaryota</taxon>
        <taxon>Fungi</taxon>
        <taxon>Dikarya</taxon>
        <taxon>Basidiomycota</taxon>
        <taxon>Pucciniomycotina</taxon>
        <taxon>Microbotryomycetes</taxon>
        <taxon>Sporidiobolales</taxon>
        <taxon>Sporidiobolaceae</taxon>
        <taxon>Rhodotorula</taxon>
    </lineage>
</organism>
<keyword evidence="5" id="KW-0560">Oxidoreductase</keyword>
<evidence type="ECO:0000256" key="1">
    <source>
        <dbReference type="ARBA" id="ARBA00001974"/>
    </source>
</evidence>
<dbReference type="InterPro" id="IPR052904">
    <property type="entry name" value="Acyl-CoA_dehydrogenase-like"/>
</dbReference>
<keyword evidence="4 5" id="KW-0274">FAD</keyword>
<proteinExistence type="inferred from homology"/>
<dbReference type="PANTHER" id="PTHR42707">
    <property type="entry name" value="ACYL-COA DEHYDROGENASE"/>
    <property type="match status" value="1"/>
</dbReference>
<feature type="domain" description="Acyl-CoA oxidase/dehydrogenase middle" evidence="8">
    <location>
        <begin position="178"/>
        <end position="281"/>
    </location>
</feature>
<dbReference type="InterPro" id="IPR041504">
    <property type="entry name" value="AidB_N"/>
</dbReference>
<dbReference type="AlphaFoldDB" id="A0A061AF04"/>
<evidence type="ECO:0000256" key="5">
    <source>
        <dbReference type="RuleBase" id="RU362125"/>
    </source>
</evidence>
<dbReference type="PROSITE" id="PS00073">
    <property type="entry name" value="ACYL_COA_DH_2"/>
    <property type="match status" value="1"/>
</dbReference>
<dbReference type="SUPFAM" id="SSF56645">
    <property type="entry name" value="Acyl-CoA dehydrogenase NM domain-like"/>
    <property type="match status" value="1"/>
</dbReference>
<sequence>MRVEQGFQQTPLKLPLPYSSDHALHSLLERTLPHSIHGKVDDELRQFEKRIAGPIRELAAIADTLPSSVEPSVTQFDQWGQRVDKLHTSTSWQRLKGIAAEEGLVGIAFERDEAEFSRTRVFAKSYLFAPDGLYVGCPLSMTDGCARVLELVGTEQQKREYIPLLCSRDPTKAWTAGQWMTERPGGSDVSLTETTARPLSPNSTPKPGDKFVLDGFKWFSSATDGDVALALARTGGKGSKGLSLFLIRLRDEQGRTNGVFVHRLKKKFGTKALPTAELSIEGAIGELVGPLNSGVKTISSVLNITRLHSSISCLSSLTRALQLVKAFAEVRHIAGDLGAKLSDNAMHTSTIAGSEIVHRAVLQLSFGTISLLGKTETDKASAGEKARLRLLTPVVKAFAADLTTSELPRLMEGLGGQGYMVENQFARLIADANVERIWEGTTSILALDVVRVAAQTKGGAIKEFVSWAHQVLSSTSSSLPSLSSSFSTLKSRLDLLASATHSLLTPPLDLLLPRPLLFLIGYLASSLHLIEQAAWSASRQREEAAMDAWVVERWVGDGGAREVERRVRECVGMKGEEREREMTREREVVYGFAREGRSKL</sequence>
<name>A0A061AF04_RHOTO</name>
<dbReference type="Gene3D" id="2.40.110.20">
    <property type="match status" value="1"/>
</dbReference>
<feature type="region of interest" description="Disordered" evidence="6">
    <location>
        <begin position="183"/>
        <end position="206"/>
    </location>
</feature>
<evidence type="ECO:0000256" key="4">
    <source>
        <dbReference type="ARBA" id="ARBA00022827"/>
    </source>
</evidence>
<reference evidence="10" key="1">
    <citation type="journal article" date="2014" name="Genome Announc.">
        <title>Draft genome sequence of Rhodosporidium toruloides CECT1137, an oleaginous yeast of biotechnological interest.</title>
        <authorList>
            <person name="Morin N."/>
            <person name="Calcas X."/>
            <person name="Devillers H."/>
            <person name="Durrens P."/>
            <person name="Sherman D.J."/>
            <person name="Nicaud J.-M."/>
            <person name="Neuveglise C."/>
        </authorList>
    </citation>
    <scope>NUCLEOTIDE SEQUENCE</scope>
    <source>
        <strain evidence="10">CECT1137</strain>
    </source>
</reference>
<dbReference type="InterPro" id="IPR009075">
    <property type="entry name" value="AcylCo_DH/oxidase_C"/>
</dbReference>
<evidence type="ECO:0000259" key="9">
    <source>
        <dbReference type="Pfam" id="PF18158"/>
    </source>
</evidence>
<dbReference type="InterPro" id="IPR036250">
    <property type="entry name" value="AcylCo_DH-like_C"/>
</dbReference>
<dbReference type="Pfam" id="PF18158">
    <property type="entry name" value="AidB_N"/>
    <property type="match status" value="1"/>
</dbReference>
<dbReference type="Gene3D" id="1.20.140.10">
    <property type="entry name" value="Butyryl-CoA Dehydrogenase, subunit A, domain 3"/>
    <property type="match status" value="1"/>
</dbReference>
<feature type="compositionally biased region" description="Polar residues" evidence="6">
    <location>
        <begin position="189"/>
        <end position="205"/>
    </location>
</feature>
<comment type="cofactor">
    <cofactor evidence="1 5">
        <name>FAD</name>
        <dbReference type="ChEBI" id="CHEBI:57692"/>
    </cofactor>
</comment>
<protein>
    <submittedName>
        <fullName evidence="10">RHTO0S01e15456g1_1</fullName>
    </submittedName>
</protein>
<comment type="similarity">
    <text evidence="2 5">Belongs to the acyl-CoA dehydrogenase family.</text>
</comment>
<evidence type="ECO:0000256" key="6">
    <source>
        <dbReference type="SAM" id="MobiDB-lite"/>
    </source>
</evidence>
<dbReference type="PANTHER" id="PTHR42707:SF2">
    <property type="entry name" value="ACD11 DEHYDROGENASE"/>
    <property type="match status" value="1"/>
</dbReference>
<evidence type="ECO:0000256" key="3">
    <source>
        <dbReference type="ARBA" id="ARBA00022630"/>
    </source>
</evidence>
<evidence type="ECO:0000313" key="10">
    <source>
        <dbReference type="EMBL" id="CDR36155.1"/>
    </source>
</evidence>
<dbReference type="SUPFAM" id="SSF47203">
    <property type="entry name" value="Acyl-CoA dehydrogenase C-terminal domain-like"/>
    <property type="match status" value="1"/>
</dbReference>
<dbReference type="Gene3D" id="6.10.250.600">
    <property type="match status" value="1"/>
</dbReference>